<dbReference type="SUPFAM" id="SSF50978">
    <property type="entry name" value="WD40 repeat-like"/>
    <property type="match status" value="1"/>
</dbReference>
<feature type="non-terminal residue" evidence="3">
    <location>
        <position position="233"/>
    </location>
</feature>
<keyword evidence="4" id="KW-1185">Reference proteome</keyword>
<proteinExistence type="predicted"/>
<protein>
    <recommendedName>
        <fullName evidence="5">WD_REPEATS_REGION domain-containing protein</fullName>
    </recommendedName>
</protein>
<sequence length="233" mass="25257">FSIGALLLQVSIAYGAKVFPARGIVPTLVEAVASKIEDRSIVAKKVYYGLAKRYGPVGPAPASSSNYCVFMPLATQILRSLRNIKFIRMLLINHCTATQLESGVELCLAGNRRFIQPLLSSAAFDSGGSLSNLWCARVSAAVCGSGTKHVPRFDQITLCTFSGHSGAIRRIESLSNENSFVTTSSDKTVKLWSIRHDQETSQCQWTYKGHSGTVRDVRLLASGLIASTDGYLH</sequence>
<feature type="signal peptide" evidence="2">
    <location>
        <begin position="1"/>
        <end position="15"/>
    </location>
</feature>
<keyword evidence="2" id="KW-0732">Signal</keyword>
<evidence type="ECO:0000256" key="2">
    <source>
        <dbReference type="SAM" id="SignalP"/>
    </source>
</evidence>
<feature type="chain" id="PRO_5041267525" description="WD_REPEATS_REGION domain-containing protein" evidence="2">
    <location>
        <begin position="16"/>
        <end position="233"/>
    </location>
</feature>
<evidence type="ECO:0000256" key="1">
    <source>
        <dbReference type="PROSITE-ProRule" id="PRU00221"/>
    </source>
</evidence>
<dbReference type="SMART" id="SM00320">
    <property type="entry name" value="WD40"/>
    <property type="match status" value="2"/>
</dbReference>
<organism evidence="3 4">
    <name type="scientific">Mesorhabditis spiculigera</name>
    <dbReference type="NCBI Taxonomy" id="96644"/>
    <lineage>
        <taxon>Eukaryota</taxon>
        <taxon>Metazoa</taxon>
        <taxon>Ecdysozoa</taxon>
        <taxon>Nematoda</taxon>
        <taxon>Chromadorea</taxon>
        <taxon>Rhabditida</taxon>
        <taxon>Rhabditina</taxon>
        <taxon>Rhabditomorpha</taxon>
        <taxon>Rhabditoidea</taxon>
        <taxon>Rhabditidae</taxon>
        <taxon>Mesorhabditinae</taxon>
        <taxon>Mesorhabditis</taxon>
    </lineage>
</organism>
<feature type="repeat" description="WD" evidence="1">
    <location>
        <begin position="161"/>
        <end position="202"/>
    </location>
</feature>
<dbReference type="Pfam" id="PF00400">
    <property type="entry name" value="WD40"/>
    <property type="match status" value="2"/>
</dbReference>
<evidence type="ECO:0000313" key="3">
    <source>
        <dbReference type="EMBL" id="CAJ0569161.1"/>
    </source>
</evidence>
<comment type="caution">
    <text evidence="3">The sequence shown here is derived from an EMBL/GenBank/DDBJ whole genome shotgun (WGS) entry which is preliminary data.</text>
</comment>
<dbReference type="PROSITE" id="PS50082">
    <property type="entry name" value="WD_REPEATS_2"/>
    <property type="match status" value="1"/>
</dbReference>
<evidence type="ECO:0000313" key="4">
    <source>
        <dbReference type="Proteomes" id="UP001177023"/>
    </source>
</evidence>
<dbReference type="EMBL" id="CATQJA010001962">
    <property type="protein sequence ID" value="CAJ0569161.1"/>
    <property type="molecule type" value="Genomic_DNA"/>
</dbReference>
<accession>A0AA36CJ12</accession>
<keyword evidence="1" id="KW-0853">WD repeat</keyword>
<gene>
    <name evidence="3" type="ORF">MSPICULIGERA_LOCUS7651</name>
</gene>
<dbReference type="InterPro" id="IPR036322">
    <property type="entry name" value="WD40_repeat_dom_sf"/>
</dbReference>
<dbReference type="Proteomes" id="UP001177023">
    <property type="component" value="Unassembled WGS sequence"/>
</dbReference>
<evidence type="ECO:0008006" key="5">
    <source>
        <dbReference type="Google" id="ProtNLM"/>
    </source>
</evidence>
<dbReference type="Gene3D" id="2.130.10.10">
    <property type="entry name" value="YVTN repeat-like/Quinoprotein amine dehydrogenase"/>
    <property type="match status" value="1"/>
</dbReference>
<reference evidence="3" key="1">
    <citation type="submission" date="2023-06" db="EMBL/GenBank/DDBJ databases">
        <authorList>
            <person name="Delattre M."/>
        </authorList>
    </citation>
    <scope>NUCLEOTIDE SEQUENCE</scope>
    <source>
        <strain evidence="3">AF72</strain>
    </source>
</reference>
<name>A0AA36CJ12_9BILA</name>
<dbReference type="InterPro" id="IPR001680">
    <property type="entry name" value="WD40_rpt"/>
</dbReference>
<dbReference type="PANTHER" id="PTHR46866:SF1">
    <property type="entry name" value="GH12955P"/>
    <property type="match status" value="1"/>
</dbReference>
<dbReference type="PROSITE" id="PS50294">
    <property type="entry name" value="WD_REPEATS_REGION"/>
    <property type="match status" value="1"/>
</dbReference>
<feature type="non-terminal residue" evidence="3">
    <location>
        <position position="1"/>
    </location>
</feature>
<dbReference type="PANTHER" id="PTHR46866">
    <property type="entry name" value="GH12955P"/>
    <property type="match status" value="1"/>
</dbReference>
<dbReference type="AlphaFoldDB" id="A0AA36CJ12"/>
<dbReference type="InterPro" id="IPR015943">
    <property type="entry name" value="WD40/YVTN_repeat-like_dom_sf"/>
</dbReference>